<dbReference type="Proteomes" id="UP000515204">
    <property type="component" value="Unplaced"/>
</dbReference>
<keyword evidence="2" id="KW-0472">Membrane</keyword>
<feature type="compositionally biased region" description="Polar residues" evidence="1">
    <location>
        <begin position="200"/>
        <end position="209"/>
    </location>
</feature>
<protein>
    <submittedName>
        <fullName evidence="4">Uncharacterized protein LOC106748154</fullName>
    </submittedName>
</protein>
<dbReference type="AlphaFoldDB" id="A0A6P3XTP8"/>
<evidence type="ECO:0000256" key="2">
    <source>
        <dbReference type="SAM" id="Phobius"/>
    </source>
</evidence>
<evidence type="ECO:0000313" key="4">
    <source>
        <dbReference type="RefSeq" id="XP_014481885.1"/>
    </source>
</evidence>
<keyword evidence="3" id="KW-1185">Reference proteome</keyword>
<gene>
    <name evidence="4" type="primary">LOC106748154</name>
</gene>
<proteinExistence type="predicted"/>
<feature type="region of interest" description="Disordered" evidence="1">
    <location>
        <begin position="182"/>
        <end position="277"/>
    </location>
</feature>
<dbReference type="GeneID" id="106748154"/>
<keyword evidence="2" id="KW-1133">Transmembrane helix</keyword>
<dbReference type="OrthoDB" id="7607349at2759"/>
<feature type="transmembrane region" description="Helical" evidence="2">
    <location>
        <begin position="112"/>
        <end position="131"/>
    </location>
</feature>
<sequence>MGATRTFFNFVQERGAVSPHFRSDHDAVTMGTLIVVLIAVAVHCSETRCDTPPAAIIVQPADRGFSMGPTNDSHVTDEGFSPRSPSKLTKIQKESRTSLEASNEVNRRKARLLGGLAFLAGLSFGGLATAASSTVKTIAKMPQASFILNLGPSKASPYFAAYYTPYSFLPYPLLYHGPFASSTADPSKPQVSHHDASPPQVISVSVNREPTTEDFAEKNDEYEEKDPDDDKSADGAEDRPELRADRNAEEKVVIRGCKEGQRKHDSFSKGSAKEREDLQVDADHSAAALKATNMTADANQTVTRDRTTTPRPHYYVPKPTQPPTNIGHHAERPHFSGYYGGYSQDLSHVDLTSGSAEYHVPDHGPINYNLPYEQSANFYRDDAYSSHRVNPYFPGSFSSDQINGYVGTDFGPVYPSEYHPPYGGGFKPVK</sequence>
<dbReference type="RefSeq" id="XP_014481885.1">
    <property type="nucleotide sequence ID" value="XM_014626399.1"/>
</dbReference>
<organism evidence="3 4">
    <name type="scientific">Dinoponera quadriceps</name>
    <name type="common">South American ant</name>
    <dbReference type="NCBI Taxonomy" id="609295"/>
    <lineage>
        <taxon>Eukaryota</taxon>
        <taxon>Metazoa</taxon>
        <taxon>Ecdysozoa</taxon>
        <taxon>Arthropoda</taxon>
        <taxon>Hexapoda</taxon>
        <taxon>Insecta</taxon>
        <taxon>Pterygota</taxon>
        <taxon>Neoptera</taxon>
        <taxon>Endopterygota</taxon>
        <taxon>Hymenoptera</taxon>
        <taxon>Apocrita</taxon>
        <taxon>Aculeata</taxon>
        <taxon>Formicoidea</taxon>
        <taxon>Formicidae</taxon>
        <taxon>Ponerinae</taxon>
        <taxon>Ponerini</taxon>
        <taxon>Dinoponera</taxon>
    </lineage>
</organism>
<evidence type="ECO:0000256" key="1">
    <source>
        <dbReference type="SAM" id="MobiDB-lite"/>
    </source>
</evidence>
<feature type="region of interest" description="Disordered" evidence="1">
    <location>
        <begin position="301"/>
        <end position="326"/>
    </location>
</feature>
<keyword evidence="2" id="KW-0812">Transmembrane</keyword>
<dbReference type="KEGG" id="dqu:106748154"/>
<name>A0A6P3XTP8_DINQU</name>
<reference evidence="4" key="1">
    <citation type="submission" date="2025-08" db="UniProtKB">
        <authorList>
            <consortium name="RefSeq"/>
        </authorList>
    </citation>
    <scope>IDENTIFICATION</scope>
</reference>
<accession>A0A6P3XTP8</accession>
<feature type="compositionally biased region" description="Basic and acidic residues" evidence="1">
    <location>
        <begin position="228"/>
        <end position="277"/>
    </location>
</feature>
<evidence type="ECO:0000313" key="3">
    <source>
        <dbReference type="Proteomes" id="UP000515204"/>
    </source>
</evidence>
<feature type="region of interest" description="Disordered" evidence="1">
    <location>
        <begin position="67"/>
        <end position="104"/>
    </location>
</feature>